<name>A0A150J6S8_9EURY</name>
<proteinExistence type="predicted"/>
<reference evidence="1 2" key="1">
    <citation type="journal article" date="2016" name="ISME J.">
        <title>Chasing the elusive Euryarchaeota class WSA2: genomes reveal a uniquely fastidious methyl-reducing methanogen.</title>
        <authorList>
            <person name="Nobu M.K."/>
            <person name="Narihiro T."/>
            <person name="Kuroda K."/>
            <person name="Mei R."/>
            <person name="Liu W.T."/>
        </authorList>
    </citation>
    <scope>NUCLEOTIDE SEQUENCE [LARGE SCALE GENOMIC DNA]</scope>
    <source>
        <strain evidence="1">U1lsi0528_Bin055</strain>
    </source>
</reference>
<dbReference type="Proteomes" id="UP000075398">
    <property type="component" value="Unassembled WGS sequence"/>
</dbReference>
<sequence>MKTDIKKFKDYIDFRNFMQSYRYTYPEYMDDYVRYEFSEDFVPKELIKGKMRYFFEDIIAKIVDENEDI</sequence>
<protein>
    <submittedName>
        <fullName evidence="1">Uncharacterized protein</fullName>
    </submittedName>
</protein>
<evidence type="ECO:0000313" key="1">
    <source>
        <dbReference type="EMBL" id="KYC52825.1"/>
    </source>
</evidence>
<dbReference type="AlphaFoldDB" id="A0A150J6S8"/>
<comment type="caution">
    <text evidence="1">The sequence shown here is derived from an EMBL/GenBank/DDBJ whole genome shotgun (WGS) entry which is preliminary data.</text>
</comment>
<organism evidence="1 2">
    <name type="scientific">Candidatus Methanofastidiosum methylothiophilum</name>
    <dbReference type="NCBI Taxonomy" id="1705564"/>
    <lineage>
        <taxon>Archaea</taxon>
        <taxon>Methanobacteriati</taxon>
        <taxon>Methanobacteriota</taxon>
        <taxon>Stenosarchaea group</taxon>
        <taxon>Candidatus Methanofastidiosia</taxon>
        <taxon>Candidatus Methanofastidiosales</taxon>
        <taxon>Candidatus Methanofastidiosaceae</taxon>
        <taxon>Candidatus Methanofastidiosum</taxon>
    </lineage>
</organism>
<gene>
    <name evidence="1" type="ORF">AMQ22_00616</name>
</gene>
<accession>A0A150J6S8</accession>
<dbReference type="EMBL" id="LNGC01000016">
    <property type="protein sequence ID" value="KYC52825.1"/>
    <property type="molecule type" value="Genomic_DNA"/>
</dbReference>
<evidence type="ECO:0000313" key="2">
    <source>
        <dbReference type="Proteomes" id="UP000075398"/>
    </source>
</evidence>